<organism evidence="1 2">
    <name type="scientific">Pristionchus pacificus</name>
    <name type="common">Parasitic nematode worm</name>
    <dbReference type="NCBI Taxonomy" id="54126"/>
    <lineage>
        <taxon>Eukaryota</taxon>
        <taxon>Metazoa</taxon>
        <taxon>Ecdysozoa</taxon>
        <taxon>Nematoda</taxon>
        <taxon>Chromadorea</taxon>
        <taxon>Rhabditida</taxon>
        <taxon>Rhabditina</taxon>
        <taxon>Diplogasteromorpha</taxon>
        <taxon>Diplogasteroidea</taxon>
        <taxon>Neodiplogasteridae</taxon>
        <taxon>Pristionchus</taxon>
    </lineage>
</organism>
<keyword evidence="2" id="KW-1185">Reference proteome</keyword>
<gene>
    <name evidence="1" type="primary">WBGene00284718</name>
</gene>
<protein>
    <submittedName>
        <fullName evidence="1">Uncharacterized protein</fullName>
    </submittedName>
</protein>
<proteinExistence type="predicted"/>
<accession>A0A2A6CDP6</accession>
<accession>A0A8R1V245</accession>
<evidence type="ECO:0000313" key="2">
    <source>
        <dbReference type="Proteomes" id="UP000005239"/>
    </source>
</evidence>
<dbReference type="Proteomes" id="UP000005239">
    <property type="component" value="Unassembled WGS sequence"/>
</dbReference>
<sequence length="72" mass="7780">MKPVTSWGILEWPSFTGMSVAEKSAKRTTKNCKVFHGAIFDSLVEDPLHSVLLTALVVANILGSGRLLAHVC</sequence>
<dbReference type="AlphaFoldDB" id="A0A2A6CDP6"/>
<reference evidence="2" key="1">
    <citation type="journal article" date="2008" name="Nat. Genet.">
        <title>The Pristionchus pacificus genome provides a unique perspective on nematode lifestyle and parasitism.</title>
        <authorList>
            <person name="Dieterich C."/>
            <person name="Clifton S.W."/>
            <person name="Schuster L.N."/>
            <person name="Chinwalla A."/>
            <person name="Delehaunty K."/>
            <person name="Dinkelacker I."/>
            <person name="Fulton L."/>
            <person name="Fulton R."/>
            <person name="Godfrey J."/>
            <person name="Minx P."/>
            <person name="Mitreva M."/>
            <person name="Roeseler W."/>
            <person name="Tian H."/>
            <person name="Witte H."/>
            <person name="Yang S.P."/>
            <person name="Wilson R.K."/>
            <person name="Sommer R.J."/>
        </authorList>
    </citation>
    <scope>NUCLEOTIDE SEQUENCE [LARGE SCALE GENOMIC DNA]</scope>
    <source>
        <strain evidence="2">PS312</strain>
    </source>
</reference>
<reference evidence="1" key="2">
    <citation type="submission" date="2022-06" db="UniProtKB">
        <authorList>
            <consortium name="EnsemblMetazoa"/>
        </authorList>
    </citation>
    <scope>IDENTIFICATION</scope>
    <source>
        <strain evidence="1">PS312</strain>
    </source>
</reference>
<name>A0A2A6CDP6_PRIPA</name>
<evidence type="ECO:0000313" key="1">
    <source>
        <dbReference type="EnsemblMetazoa" id="PPA46349.1"/>
    </source>
</evidence>
<dbReference type="EnsemblMetazoa" id="PPA46349.1">
    <property type="protein sequence ID" value="PPA46349.1"/>
    <property type="gene ID" value="WBGene00284718"/>
</dbReference>